<dbReference type="PIRSF" id="PIRSF000774">
    <property type="entry name" value="RpoN"/>
    <property type="match status" value="1"/>
</dbReference>
<evidence type="ECO:0000313" key="11">
    <source>
        <dbReference type="EMBL" id="GAA3731241.1"/>
    </source>
</evidence>
<dbReference type="InterPro" id="IPR038709">
    <property type="entry name" value="RpoN_core-bd_sf"/>
</dbReference>
<keyword evidence="5" id="KW-0805">Transcription regulation</keyword>
<proteinExistence type="inferred from homology"/>
<dbReference type="Gene3D" id="1.10.10.1330">
    <property type="entry name" value="RNA polymerase sigma-54 factor, core-binding domain"/>
    <property type="match status" value="1"/>
</dbReference>
<evidence type="ECO:0000256" key="7">
    <source>
        <dbReference type="ARBA" id="ARBA00023125"/>
    </source>
</evidence>
<gene>
    <name evidence="11" type="primary">rpoN</name>
    <name evidence="11" type="ORF">GCM10022378_19380</name>
</gene>
<evidence type="ECO:0000256" key="4">
    <source>
        <dbReference type="ARBA" id="ARBA00022695"/>
    </source>
</evidence>
<accession>A0ABP7F541</accession>
<name>A0ABP7F541_9STAP</name>
<dbReference type="InterPro" id="IPR007046">
    <property type="entry name" value="RNA_pol_sigma_54_core-bd"/>
</dbReference>
<dbReference type="Pfam" id="PF04552">
    <property type="entry name" value="Sigma54_DBD"/>
    <property type="match status" value="1"/>
</dbReference>
<organism evidence="11 12">
    <name type="scientific">Salinicoccus jeotgali</name>
    <dbReference type="NCBI Taxonomy" id="381634"/>
    <lineage>
        <taxon>Bacteria</taxon>
        <taxon>Bacillati</taxon>
        <taxon>Bacillota</taxon>
        <taxon>Bacilli</taxon>
        <taxon>Bacillales</taxon>
        <taxon>Staphylococcaceae</taxon>
        <taxon>Salinicoccus</taxon>
    </lineage>
</organism>
<keyword evidence="2" id="KW-0240">DNA-directed RNA polymerase</keyword>
<dbReference type="PANTHER" id="PTHR32248:SF4">
    <property type="entry name" value="RNA POLYMERASE SIGMA-54 FACTOR"/>
    <property type="match status" value="1"/>
</dbReference>
<keyword evidence="4" id="KW-0548">Nucleotidyltransferase</keyword>
<dbReference type="Gene3D" id="1.10.10.60">
    <property type="entry name" value="Homeodomain-like"/>
    <property type="match status" value="1"/>
</dbReference>
<dbReference type="InterPro" id="IPR007634">
    <property type="entry name" value="RNA_pol_sigma_54_DNA-bd"/>
</dbReference>
<evidence type="ECO:0000259" key="9">
    <source>
        <dbReference type="Pfam" id="PF04552"/>
    </source>
</evidence>
<reference evidence="12" key="1">
    <citation type="journal article" date="2019" name="Int. J. Syst. Evol. Microbiol.">
        <title>The Global Catalogue of Microorganisms (GCM) 10K type strain sequencing project: providing services to taxonomists for standard genome sequencing and annotation.</title>
        <authorList>
            <consortium name="The Broad Institute Genomics Platform"/>
            <consortium name="The Broad Institute Genome Sequencing Center for Infectious Disease"/>
            <person name="Wu L."/>
            <person name="Ma J."/>
        </authorList>
    </citation>
    <scope>NUCLEOTIDE SEQUENCE [LARGE SCALE GENOMIC DNA]</scope>
    <source>
        <strain evidence="12">JCM 16981</strain>
    </source>
</reference>
<evidence type="ECO:0000256" key="8">
    <source>
        <dbReference type="ARBA" id="ARBA00023163"/>
    </source>
</evidence>
<comment type="similarity">
    <text evidence="1">Belongs to the sigma-54 factor family.</text>
</comment>
<dbReference type="InterPro" id="IPR000394">
    <property type="entry name" value="RNA_pol_sigma_54"/>
</dbReference>
<keyword evidence="8" id="KW-0804">Transcription</keyword>
<dbReference type="EMBL" id="BAABCK010000066">
    <property type="protein sequence ID" value="GAA3731241.1"/>
    <property type="molecule type" value="Genomic_DNA"/>
</dbReference>
<keyword evidence="12" id="KW-1185">Reference proteome</keyword>
<dbReference type="PRINTS" id="PR00045">
    <property type="entry name" value="SIGMA54FCT"/>
</dbReference>
<dbReference type="PROSITE" id="PS50044">
    <property type="entry name" value="SIGMA54_3"/>
    <property type="match status" value="1"/>
</dbReference>
<evidence type="ECO:0000256" key="6">
    <source>
        <dbReference type="ARBA" id="ARBA00023082"/>
    </source>
</evidence>
<dbReference type="PANTHER" id="PTHR32248">
    <property type="entry name" value="RNA POLYMERASE SIGMA-54 FACTOR"/>
    <property type="match status" value="1"/>
</dbReference>
<sequence>MLTLENHVSNDQTLALNHYLFHGIQLFKFNQQELNRYIKDKCAANPLILIDEEKMPLETLAYHHDVSGPDILAEMLLDFKCTLPHGDFGIIRTLIYSLDSNGFLEADPPNIAEMEGVPLGQVHVNLERLKTYDMLGVGCSDAMDYLRFQLINDGSYDEALFQLFSSHLTSIAHDDFSFLADSTVSKDKFLDYVDHIKTLGLSPLSSRDDAAIEPDAFIILGADDDIHIEIPDHLVGSITFEPLTLSAEDPEFDKLMDGFQREYEELVSIMNARSRYMHEVLSVIVFMQKEYLSGRSSYLETLDQTIISDNTSLSPATVSRLLVNKYISTPLGVMPLKALLSKEAVSGASRSKVINMIRQIEGFPGMPDARISKILEQRNIYISRRTVNKYKNEILSGLKEA</sequence>
<keyword evidence="3" id="KW-0808">Transferase</keyword>
<protein>
    <submittedName>
        <fullName evidence="11">RNA polymerase factor sigma-54</fullName>
    </submittedName>
</protein>
<dbReference type="Pfam" id="PF04963">
    <property type="entry name" value="Sigma54_CBD"/>
    <property type="match status" value="1"/>
</dbReference>
<evidence type="ECO:0000313" key="12">
    <source>
        <dbReference type="Proteomes" id="UP001500920"/>
    </source>
</evidence>
<evidence type="ECO:0000256" key="1">
    <source>
        <dbReference type="ARBA" id="ARBA00008798"/>
    </source>
</evidence>
<keyword evidence="7" id="KW-0238">DNA-binding</keyword>
<evidence type="ECO:0000256" key="3">
    <source>
        <dbReference type="ARBA" id="ARBA00022679"/>
    </source>
</evidence>
<evidence type="ECO:0000256" key="2">
    <source>
        <dbReference type="ARBA" id="ARBA00022478"/>
    </source>
</evidence>
<evidence type="ECO:0000259" key="10">
    <source>
        <dbReference type="Pfam" id="PF04963"/>
    </source>
</evidence>
<dbReference type="RefSeq" id="WP_344703896.1">
    <property type="nucleotide sequence ID" value="NZ_BAABCK010000066.1"/>
</dbReference>
<keyword evidence="6" id="KW-0731">Sigma factor</keyword>
<dbReference type="Proteomes" id="UP001500920">
    <property type="component" value="Unassembled WGS sequence"/>
</dbReference>
<comment type="caution">
    <text evidence="11">The sequence shown here is derived from an EMBL/GenBank/DDBJ whole genome shotgun (WGS) entry which is preliminary data.</text>
</comment>
<evidence type="ECO:0000256" key="5">
    <source>
        <dbReference type="ARBA" id="ARBA00023015"/>
    </source>
</evidence>
<feature type="domain" description="RNA polymerase sigma factor 54 core-binding" evidence="10">
    <location>
        <begin position="83"/>
        <end position="236"/>
    </location>
</feature>
<feature type="domain" description="RNA polymerase sigma factor 54 DNA-binding" evidence="9">
    <location>
        <begin position="261"/>
        <end position="394"/>
    </location>
</feature>